<reference evidence="1" key="1">
    <citation type="journal article" date="2021" name="Proc. Natl. Acad. Sci. U.S.A.">
        <title>A Catalog of Tens of Thousands of Viruses from Human Metagenomes Reveals Hidden Associations with Chronic Diseases.</title>
        <authorList>
            <person name="Tisza M.J."/>
            <person name="Buck C.B."/>
        </authorList>
    </citation>
    <scope>NUCLEOTIDE SEQUENCE</scope>
    <source>
        <strain evidence="1">Ct35n35</strain>
    </source>
</reference>
<proteinExistence type="predicted"/>
<name>A0A8S5LCE8_9CAUD</name>
<sequence length="209" mass="24696">MSVDLSQLSAEERAALIEQAKELDAKEREERKKAYEQMKADAIIGLITVAKDINERLTEFKQHSFETMDTLYDLLKEYSGRRARGKGNFSVEFENFKVDYSRQGRGSYDERATEAEKYIFDFIEGRYSGDEGTKEFILSLLERKKGELDPDNIQKLYKYEDKFADPNFSKACELFRESYQYNHSKDYIRFYEKDKHGKWQNILLQFSAI</sequence>
<dbReference type="InterPro" id="IPR021505">
    <property type="entry name" value="Phage_B3_Orf6"/>
</dbReference>
<accession>A0A8S5LCE8</accession>
<organism evidence="1">
    <name type="scientific">Myoviridae sp. ct35n35</name>
    <dbReference type="NCBI Taxonomy" id="2823534"/>
    <lineage>
        <taxon>Viruses</taxon>
        <taxon>Duplodnaviria</taxon>
        <taxon>Heunggongvirae</taxon>
        <taxon>Uroviricota</taxon>
        <taxon>Caudoviricetes</taxon>
    </lineage>
</organism>
<dbReference type="EMBL" id="BK014683">
    <property type="protein sequence ID" value="DAD67684.1"/>
    <property type="molecule type" value="Genomic_DNA"/>
</dbReference>
<evidence type="ECO:0008006" key="2">
    <source>
        <dbReference type="Google" id="ProtNLM"/>
    </source>
</evidence>
<protein>
    <recommendedName>
        <fullName evidence="2">DUF3164 family protein</fullName>
    </recommendedName>
</protein>
<evidence type="ECO:0000313" key="1">
    <source>
        <dbReference type="EMBL" id="DAD67684.1"/>
    </source>
</evidence>
<dbReference type="Pfam" id="PF11363">
    <property type="entry name" value="DUF3164"/>
    <property type="match status" value="1"/>
</dbReference>